<dbReference type="InterPro" id="IPR000014">
    <property type="entry name" value="PAS"/>
</dbReference>
<dbReference type="SMART" id="SM00387">
    <property type="entry name" value="HATPase_c"/>
    <property type="match status" value="1"/>
</dbReference>
<dbReference type="PANTHER" id="PTHR43711:SF1">
    <property type="entry name" value="HISTIDINE KINASE 1"/>
    <property type="match status" value="1"/>
</dbReference>
<evidence type="ECO:0000259" key="11">
    <source>
        <dbReference type="PROSITE" id="PS50112"/>
    </source>
</evidence>
<dbReference type="InterPro" id="IPR003660">
    <property type="entry name" value="HAMP_dom"/>
</dbReference>
<evidence type="ECO:0000256" key="3">
    <source>
        <dbReference type="ARBA" id="ARBA00012438"/>
    </source>
</evidence>
<evidence type="ECO:0000256" key="2">
    <source>
        <dbReference type="ARBA" id="ARBA00004370"/>
    </source>
</evidence>
<dbReference type="InterPro" id="IPR035965">
    <property type="entry name" value="PAS-like_dom_sf"/>
</dbReference>
<dbReference type="EMBL" id="BMGY01000004">
    <property type="protein sequence ID" value="GGH81083.1"/>
    <property type="molecule type" value="Genomic_DNA"/>
</dbReference>
<evidence type="ECO:0000256" key="6">
    <source>
        <dbReference type="ARBA" id="ARBA00022777"/>
    </source>
</evidence>
<comment type="caution">
    <text evidence="13">The sequence shown here is derived from an EMBL/GenBank/DDBJ whole genome shotgun (WGS) entry which is preliminary data.</text>
</comment>
<dbReference type="Proteomes" id="UP000637774">
    <property type="component" value="Unassembled WGS sequence"/>
</dbReference>
<dbReference type="Pfam" id="PF00672">
    <property type="entry name" value="HAMP"/>
    <property type="match status" value="1"/>
</dbReference>
<keyword evidence="4" id="KW-0597">Phosphoprotein</keyword>
<dbReference type="InterPro" id="IPR004358">
    <property type="entry name" value="Sig_transdc_His_kin-like_C"/>
</dbReference>
<dbReference type="CDD" id="cd00130">
    <property type="entry name" value="PAS"/>
    <property type="match status" value="1"/>
</dbReference>
<feature type="domain" description="Histidine kinase" evidence="10">
    <location>
        <begin position="294"/>
        <end position="510"/>
    </location>
</feature>
<feature type="transmembrane region" description="Helical" evidence="9">
    <location>
        <begin position="73"/>
        <end position="95"/>
    </location>
</feature>
<dbReference type="PRINTS" id="PR00344">
    <property type="entry name" value="BCTRLSENSOR"/>
</dbReference>
<dbReference type="SMART" id="SM00304">
    <property type="entry name" value="HAMP"/>
    <property type="match status" value="1"/>
</dbReference>
<keyword evidence="14" id="KW-1185">Reference proteome</keyword>
<protein>
    <recommendedName>
        <fullName evidence="3">histidine kinase</fullName>
        <ecNumber evidence="3">2.7.13.3</ecNumber>
    </recommendedName>
</protein>
<proteinExistence type="predicted"/>
<dbReference type="PROSITE" id="PS50112">
    <property type="entry name" value="PAS"/>
    <property type="match status" value="1"/>
</dbReference>
<dbReference type="Pfam" id="PF00989">
    <property type="entry name" value="PAS"/>
    <property type="match status" value="1"/>
</dbReference>
<keyword evidence="7" id="KW-0902">Two-component regulatory system</keyword>
<keyword evidence="6 13" id="KW-0418">Kinase</keyword>
<evidence type="ECO:0000259" key="10">
    <source>
        <dbReference type="PROSITE" id="PS50109"/>
    </source>
</evidence>
<dbReference type="EC" id="2.7.13.3" evidence="3"/>
<dbReference type="InterPro" id="IPR036097">
    <property type="entry name" value="HisK_dim/P_sf"/>
</dbReference>
<dbReference type="Pfam" id="PF02518">
    <property type="entry name" value="HATPase_c"/>
    <property type="match status" value="1"/>
</dbReference>
<dbReference type="CDD" id="cd06225">
    <property type="entry name" value="HAMP"/>
    <property type="match status" value="1"/>
</dbReference>
<comment type="catalytic activity">
    <reaction evidence="1">
        <text>ATP + protein L-histidine = ADP + protein N-phospho-L-histidine.</text>
        <dbReference type="EC" id="2.7.13.3"/>
    </reaction>
</comment>
<evidence type="ECO:0000313" key="14">
    <source>
        <dbReference type="Proteomes" id="UP000637774"/>
    </source>
</evidence>
<keyword evidence="9" id="KW-0472">Membrane</keyword>
<evidence type="ECO:0000256" key="4">
    <source>
        <dbReference type="ARBA" id="ARBA00022553"/>
    </source>
</evidence>
<name>A0ABQ1ZWG7_9BACT</name>
<dbReference type="InterPro" id="IPR005467">
    <property type="entry name" value="His_kinase_dom"/>
</dbReference>
<dbReference type="Gene3D" id="3.30.450.20">
    <property type="entry name" value="PAS domain"/>
    <property type="match status" value="1"/>
</dbReference>
<accession>A0ABQ1ZWG7</accession>
<reference evidence="14" key="1">
    <citation type="journal article" date="2019" name="Int. J. Syst. Evol. Microbiol.">
        <title>The Global Catalogue of Microorganisms (GCM) 10K type strain sequencing project: providing services to taxonomists for standard genome sequencing and annotation.</title>
        <authorList>
            <consortium name="The Broad Institute Genomics Platform"/>
            <consortium name="The Broad Institute Genome Sequencing Center for Infectious Disease"/>
            <person name="Wu L."/>
            <person name="Ma J."/>
        </authorList>
    </citation>
    <scope>NUCLEOTIDE SEQUENCE [LARGE SCALE GENOMIC DNA]</scope>
    <source>
        <strain evidence="14">CGMCC 1.14966</strain>
    </source>
</reference>
<evidence type="ECO:0000313" key="13">
    <source>
        <dbReference type="EMBL" id="GGH81083.1"/>
    </source>
</evidence>
<dbReference type="SMART" id="SM00091">
    <property type="entry name" value="PAS"/>
    <property type="match status" value="1"/>
</dbReference>
<dbReference type="Gene3D" id="6.10.340.10">
    <property type="match status" value="1"/>
</dbReference>
<evidence type="ECO:0000256" key="5">
    <source>
        <dbReference type="ARBA" id="ARBA00022679"/>
    </source>
</evidence>
<keyword evidence="9" id="KW-0812">Transmembrane</keyword>
<evidence type="ECO:0000256" key="7">
    <source>
        <dbReference type="ARBA" id="ARBA00023012"/>
    </source>
</evidence>
<gene>
    <name evidence="13" type="ORF">GCM10011495_07270</name>
</gene>
<evidence type="ECO:0000256" key="8">
    <source>
        <dbReference type="SAM" id="MobiDB-lite"/>
    </source>
</evidence>
<dbReference type="InterPro" id="IPR013767">
    <property type="entry name" value="PAS_fold"/>
</dbReference>
<dbReference type="CDD" id="cd00082">
    <property type="entry name" value="HisKA"/>
    <property type="match status" value="1"/>
</dbReference>
<dbReference type="PANTHER" id="PTHR43711">
    <property type="entry name" value="TWO-COMPONENT HISTIDINE KINASE"/>
    <property type="match status" value="1"/>
</dbReference>
<comment type="subcellular location">
    <subcellularLocation>
        <location evidence="2">Membrane</location>
    </subcellularLocation>
</comment>
<dbReference type="CDD" id="cd00075">
    <property type="entry name" value="HATPase"/>
    <property type="match status" value="1"/>
</dbReference>
<keyword evidence="9" id="KW-1133">Transmembrane helix</keyword>
<sequence>MNPRLGERHPLFQQHADSQSPRYNPTMSLKLKIRLSVFLLLLLLLGLGGYAFLTMSYLEHGAHGIKQADFNAARATVLVFLAAGTAVGIVMMVRLPRIVVRPLHRLTADMERVAGPGPATRVAVGRRDEVGSVAAAVNLVLSQAQADRRTTLAELFTERNRMASLVRNLDEGLLLLDEHGIIVLANPVACDLLGLPQTALLGQSAAAVAATHELLRELLVPLAEANLAGDAVPDPVFTFPHKGDAPHYQLSISPITTAAGPGAGQPVAAGYIFCLRNVSDFKKLDEVKSTFLATISHELKTPLASIKLSLMLLQNPRTTDAERHTLAAGIGEETQRLLSMVGQLIDVSRLDAGAGIKLNVQPMRLADVIGYATRTVLPQLHDKQLQLSTTLPDTLPAVHGDVEKTTWVLINLLSNAIRYSPAGAPLCIRAVPWGEMVRVSVEDCGPGIPAEHHRRIFERFAGMPGQAEHSGSSGLGLSISREFIGAQGGQLWVESESAAGSRFLFTLPVA</sequence>
<dbReference type="GO" id="GO:0016301">
    <property type="term" value="F:kinase activity"/>
    <property type="evidence" value="ECO:0007669"/>
    <property type="project" value="UniProtKB-KW"/>
</dbReference>
<dbReference type="Pfam" id="PF00512">
    <property type="entry name" value="HisKA"/>
    <property type="match status" value="1"/>
</dbReference>
<dbReference type="InterPro" id="IPR003661">
    <property type="entry name" value="HisK_dim/P_dom"/>
</dbReference>
<dbReference type="PROSITE" id="PS50109">
    <property type="entry name" value="HIS_KIN"/>
    <property type="match status" value="1"/>
</dbReference>
<dbReference type="SUPFAM" id="SSF55874">
    <property type="entry name" value="ATPase domain of HSP90 chaperone/DNA topoisomerase II/histidine kinase"/>
    <property type="match status" value="1"/>
</dbReference>
<dbReference type="InterPro" id="IPR036890">
    <property type="entry name" value="HATPase_C_sf"/>
</dbReference>
<dbReference type="SUPFAM" id="SSF158472">
    <property type="entry name" value="HAMP domain-like"/>
    <property type="match status" value="1"/>
</dbReference>
<dbReference type="InterPro" id="IPR050736">
    <property type="entry name" value="Sensor_HK_Regulatory"/>
</dbReference>
<keyword evidence="5" id="KW-0808">Transferase</keyword>
<dbReference type="NCBIfam" id="TIGR00229">
    <property type="entry name" value="sensory_box"/>
    <property type="match status" value="1"/>
</dbReference>
<feature type="domain" description="PAS" evidence="11">
    <location>
        <begin position="158"/>
        <end position="221"/>
    </location>
</feature>
<feature type="region of interest" description="Disordered" evidence="8">
    <location>
        <begin position="1"/>
        <end position="21"/>
    </location>
</feature>
<evidence type="ECO:0000256" key="9">
    <source>
        <dbReference type="SAM" id="Phobius"/>
    </source>
</evidence>
<feature type="transmembrane region" description="Helical" evidence="9">
    <location>
        <begin position="35"/>
        <end position="53"/>
    </location>
</feature>
<feature type="compositionally biased region" description="Basic and acidic residues" evidence="8">
    <location>
        <begin position="1"/>
        <end position="10"/>
    </location>
</feature>
<dbReference type="Gene3D" id="3.30.565.10">
    <property type="entry name" value="Histidine kinase-like ATPase, C-terminal domain"/>
    <property type="match status" value="1"/>
</dbReference>
<dbReference type="Gene3D" id="1.10.287.130">
    <property type="match status" value="1"/>
</dbReference>
<dbReference type="SUPFAM" id="SSF55785">
    <property type="entry name" value="PYP-like sensor domain (PAS domain)"/>
    <property type="match status" value="1"/>
</dbReference>
<feature type="domain" description="HAMP" evidence="12">
    <location>
        <begin position="97"/>
        <end position="149"/>
    </location>
</feature>
<dbReference type="SMART" id="SM00388">
    <property type="entry name" value="HisKA"/>
    <property type="match status" value="1"/>
</dbReference>
<evidence type="ECO:0000256" key="1">
    <source>
        <dbReference type="ARBA" id="ARBA00000085"/>
    </source>
</evidence>
<evidence type="ECO:0000259" key="12">
    <source>
        <dbReference type="PROSITE" id="PS50885"/>
    </source>
</evidence>
<organism evidence="13 14">
    <name type="scientific">Hymenobacter frigidus</name>
    <dbReference type="NCBI Taxonomy" id="1524095"/>
    <lineage>
        <taxon>Bacteria</taxon>
        <taxon>Pseudomonadati</taxon>
        <taxon>Bacteroidota</taxon>
        <taxon>Cytophagia</taxon>
        <taxon>Cytophagales</taxon>
        <taxon>Hymenobacteraceae</taxon>
        <taxon>Hymenobacter</taxon>
    </lineage>
</organism>
<dbReference type="SUPFAM" id="SSF47384">
    <property type="entry name" value="Homodimeric domain of signal transducing histidine kinase"/>
    <property type="match status" value="1"/>
</dbReference>
<dbReference type="InterPro" id="IPR003594">
    <property type="entry name" value="HATPase_dom"/>
</dbReference>
<dbReference type="PROSITE" id="PS50885">
    <property type="entry name" value="HAMP"/>
    <property type="match status" value="1"/>
</dbReference>